<organism evidence="1">
    <name type="scientific">Rhizophora mucronata</name>
    <name type="common">Asiatic mangrove</name>
    <dbReference type="NCBI Taxonomy" id="61149"/>
    <lineage>
        <taxon>Eukaryota</taxon>
        <taxon>Viridiplantae</taxon>
        <taxon>Streptophyta</taxon>
        <taxon>Embryophyta</taxon>
        <taxon>Tracheophyta</taxon>
        <taxon>Spermatophyta</taxon>
        <taxon>Magnoliopsida</taxon>
        <taxon>eudicotyledons</taxon>
        <taxon>Gunneridae</taxon>
        <taxon>Pentapetalae</taxon>
        <taxon>rosids</taxon>
        <taxon>fabids</taxon>
        <taxon>Malpighiales</taxon>
        <taxon>Rhizophoraceae</taxon>
        <taxon>Rhizophora</taxon>
    </lineage>
</organism>
<accession>A0A2P2J1R9</accession>
<reference evidence="1" key="1">
    <citation type="submission" date="2018-02" db="EMBL/GenBank/DDBJ databases">
        <title>Rhizophora mucronata_Transcriptome.</title>
        <authorList>
            <person name="Meera S.P."/>
            <person name="Sreeshan A."/>
            <person name="Augustine A."/>
        </authorList>
    </citation>
    <scope>NUCLEOTIDE SEQUENCE</scope>
    <source>
        <tissue evidence="1">Leaf</tissue>
    </source>
</reference>
<protein>
    <submittedName>
        <fullName evidence="1">Uncharacterized protein</fullName>
    </submittedName>
</protein>
<proteinExistence type="predicted"/>
<sequence length="31" mass="3371">MSHTGVTRVILKREKGLSLSLSLCLFLLAAI</sequence>
<dbReference type="EMBL" id="GGEC01006930">
    <property type="protein sequence ID" value="MBW87413.1"/>
    <property type="molecule type" value="Transcribed_RNA"/>
</dbReference>
<name>A0A2P2J1R9_RHIMU</name>
<evidence type="ECO:0000313" key="1">
    <source>
        <dbReference type="EMBL" id="MBW87413.1"/>
    </source>
</evidence>
<dbReference type="AlphaFoldDB" id="A0A2P2J1R9"/>